<sequence length="178" mass="20264">MPQQLNQEERLMRWARERESLFLALQRASIPEKLVAYKQLEKRILKETRTAQERQVIQRRISMDLLVATSDGSWRGFSPYLRRAERLGYASMFDRLLACVLAAQASKQSPVGRTKATALITDIERRTRGRKLHPGVREEIDGALSRARRILGINTIKAGAHSSASPTSLSARKRRPSK</sequence>
<dbReference type="PATRIC" id="fig|394096.3.peg.3351"/>
<keyword evidence="2" id="KW-1185">Reference proteome</keyword>
<dbReference type="STRING" id="394096.DB31_7310"/>
<organism evidence="1 2">
    <name type="scientific">Hyalangium minutum</name>
    <dbReference type="NCBI Taxonomy" id="394096"/>
    <lineage>
        <taxon>Bacteria</taxon>
        <taxon>Pseudomonadati</taxon>
        <taxon>Myxococcota</taxon>
        <taxon>Myxococcia</taxon>
        <taxon>Myxococcales</taxon>
        <taxon>Cystobacterineae</taxon>
        <taxon>Archangiaceae</taxon>
        <taxon>Hyalangium</taxon>
    </lineage>
</organism>
<proteinExistence type="predicted"/>
<comment type="caution">
    <text evidence="1">The sequence shown here is derived from an EMBL/GenBank/DDBJ whole genome shotgun (WGS) entry which is preliminary data.</text>
</comment>
<name>A0A085WK60_9BACT</name>
<dbReference type="EMBL" id="JMCB01000006">
    <property type="protein sequence ID" value="KFE68073.1"/>
    <property type="molecule type" value="Genomic_DNA"/>
</dbReference>
<gene>
    <name evidence="1" type="ORF">DB31_7310</name>
</gene>
<reference evidence="1 2" key="1">
    <citation type="submission" date="2014-04" db="EMBL/GenBank/DDBJ databases">
        <title>Genome assembly of Hyalangium minutum DSM 14724.</title>
        <authorList>
            <person name="Sharma G."/>
            <person name="Subramanian S."/>
        </authorList>
    </citation>
    <scope>NUCLEOTIDE SEQUENCE [LARGE SCALE GENOMIC DNA]</scope>
    <source>
        <strain evidence="1 2">DSM 14724</strain>
    </source>
</reference>
<evidence type="ECO:0000313" key="2">
    <source>
        <dbReference type="Proteomes" id="UP000028725"/>
    </source>
</evidence>
<dbReference type="AlphaFoldDB" id="A0A085WK60"/>
<dbReference type="Proteomes" id="UP000028725">
    <property type="component" value="Unassembled WGS sequence"/>
</dbReference>
<protein>
    <submittedName>
        <fullName evidence="1">Uncharacterized protein</fullName>
    </submittedName>
</protein>
<evidence type="ECO:0000313" key="1">
    <source>
        <dbReference type="EMBL" id="KFE68073.1"/>
    </source>
</evidence>
<accession>A0A085WK60</accession>